<gene>
    <name evidence="1" type="ORF">F3C24_27235</name>
</gene>
<sequence length="294" mass="33537">AKTGGDVADFQWNGLLTDWRNEAIVKDSWSWVENVHSYWKRVCTPEFEYVQGHEEMVTPAQLDVEYGTIKFTTTTVTTMYTGKATYRYYNRLGGSTKKTYTTEEFLTQAEVDASLEAQKLAGWPLIYPHVEFDGDIIYTEVSKPASTTIEYDYVKSINYVPATYKWVEGNWTMVPHRHTEKPAFEGTSYGQISGCWEWTKKEWGRPDWNPGQYWFFYGPFGDVTLDLNKVTTSLEYNGNKLPDGATLVQTGNTVKYVNVSSPVGYTYQIFIPATVNYGWGTTSSTLTITVNPKN</sequence>
<proteinExistence type="predicted"/>
<protein>
    <submittedName>
        <fullName evidence="1">Cell surface protein</fullName>
    </submittedName>
</protein>
<feature type="non-terminal residue" evidence="1">
    <location>
        <position position="1"/>
    </location>
</feature>
<name>A0A642B342_BACOV</name>
<dbReference type="EMBL" id="VWFV01000133">
    <property type="protein sequence ID" value="KAA4606779.1"/>
    <property type="molecule type" value="Genomic_DNA"/>
</dbReference>
<comment type="caution">
    <text evidence="1">The sequence shown here is derived from an EMBL/GenBank/DDBJ whole genome shotgun (WGS) entry which is preliminary data.</text>
</comment>
<dbReference type="AlphaFoldDB" id="A0A642B342"/>
<evidence type="ECO:0000313" key="1">
    <source>
        <dbReference type="EMBL" id="KAA4606779.1"/>
    </source>
</evidence>
<organism evidence="1">
    <name type="scientific">Bacteroides ovatus</name>
    <dbReference type="NCBI Taxonomy" id="28116"/>
    <lineage>
        <taxon>Bacteria</taxon>
        <taxon>Pseudomonadati</taxon>
        <taxon>Bacteroidota</taxon>
        <taxon>Bacteroidia</taxon>
        <taxon>Bacteroidales</taxon>
        <taxon>Bacteroidaceae</taxon>
        <taxon>Bacteroides</taxon>
    </lineage>
</organism>
<reference evidence="1" key="1">
    <citation type="journal article" date="2019" name="Nat. Med.">
        <title>A library of human gut bacterial isolates paired with longitudinal multiomics data enables mechanistic microbiome research.</title>
        <authorList>
            <person name="Poyet M."/>
            <person name="Groussin M."/>
            <person name="Gibbons S.M."/>
            <person name="Avila-Pacheco J."/>
            <person name="Jiang X."/>
            <person name="Kearney S.M."/>
            <person name="Perrotta A.R."/>
            <person name="Berdy B."/>
            <person name="Zhao S."/>
            <person name="Lieberman T.D."/>
            <person name="Swanson P.K."/>
            <person name="Smith M."/>
            <person name="Roesemann S."/>
            <person name="Alexander J.E."/>
            <person name="Rich S.A."/>
            <person name="Livny J."/>
            <person name="Vlamakis H."/>
            <person name="Clish C."/>
            <person name="Bullock K."/>
            <person name="Deik A."/>
            <person name="Scott J."/>
            <person name="Pierce K.A."/>
            <person name="Xavier R.J."/>
            <person name="Alm E.J."/>
        </authorList>
    </citation>
    <scope>NUCLEOTIDE SEQUENCE</scope>
    <source>
        <strain evidence="1">BIOML-A21</strain>
    </source>
</reference>
<accession>A0A642B342</accession>